<organism evidence="2 3">
    <name type="scientific">Nocardioides ginsengisoli</name>
    <dbReference type="NCBI Taxonomy" id="363868"/>
    <lineage>
        <taxon>Bacteria</taxon>
        <taxon>Bacillati</taxon>
        <taxon>Actinomycetota</taxon>
        <taxon>Actinomycetes</taxon>
        <taxon>Propionibacteriales</taxon>
        <taxon>Nocardioidaceae</taxon>
        <taxon>Nocardioides</taxon>
    </lineage>
</organism>
<feature type="region of interest" description="Disordered" evidence="1">
    <location>
        <begin position="75"/>
        <end position="95"/>
    </location>
</feature>
<gene>
    <name evidence="2" type="ORF">ACFQ3F_03650</name>
</gene>
<name>A0ABW3VW13_9ACTN</name>
<evidence type="ECO:0000313" key="2">
    <source>
        <dbReference type="EMBL" id="MFD1246874.1"/>
    </source>
</evidence>
<evidence type="ECO:0000256" key="1">
    <source>
        <dbReference type="SAM" id="MobiDB-lite"/>
    </source>
</evidence>
<comment type="caution">
    <text evidence="2">The sequence shown here is derived from an EMBL/GenBank/DDBJ whole genome shotgun (WGS) entry which is preliminary data.</text>
</comment>
<sequence length="95" mass="9787">MESIVMNPVMTSDWQLQLSAVASFDCATSALTANPAQGIAARAIAPNAAYGPFAAFGTALVALDEAKRERAFAGMGHRGTTSADVPGLHAWSPPI</sequence>
<protein>
    <submittedName>
        <fullName evidence="2">Uncharacterized protein</fullName>
    </submittedName>
</protein>
<reference evidence="3" key="1">
    <citation type="journal article" date="2019" name="Int. J. Syst. Evol. Microbiol.">
        <title>The Global Catalogue of Microorganisms (GCM) 10K type strain sequencing project: providing services to taxonomists for standard genome sequencing and annotation.</title>
        <authorList>
            <consortium name="The Broad Institute Genomics Platform"/>
            <consortium name="The Broad Institute Genome Sequencing Center for Infectious Disease"/>
            <person name="Wu L."/>
            <person name="Ma J."/>
        </authorList>
    </citation>
    <scope>NUCLEOTIDE SEQUENCE [LARGE SCALE GENOMIC DNA]</scope>
    <source>
        <strain evidence="3">CCUG 52478</strain>
    </source>
</reference>
<proteinExistence type="predicted"/>
<accession>A0ABW3VW13</accession>
<dbReference type="Proteomes" id="UP001597229">
    <property type="component" value="Unassembled WGS sequence"/>
</dbReference>
<keyword evidence="3" id="KW-1185">Reference proteome</keyword>
<dbReference type="EMBL" id="JBHTLX010000005">
    <property type="protein sequence ID" value="MFD1246874.1"/>
    <property type="molecule type" value="Genomic_DNA"/>
</dbReference>
<evidence type="ECO:0000313" key="3">
    <source>
        <dbReference type="Proteomes" id="UP001597229"/>
    </source>
</evidence>
<dbReference type="RefSeq" id="WP_367917651.1">
    <property type="nucleotide sequence ID" value="NZ_BAABAC010000005.1"/>
</dbReference>